<organism evidence="7 8">
    <name type="scientific">Raineyella fluvialis</name>
    <dbReference type="NCBI Taxonomy" id="2662261"/>
    <lineage>
        <taxon>Bacteria</taxon>
        <taxon>Bacillati</taxon>
        <taxon>Actinomycetota</taxon>
        <taxon>Actinomycetes</taxon>
        <taxon>Propionibacteriales</taxon>
        <taxon>Propionibacteriaceae</taxon>
        <taxon>Raineyella</taxon>
    </lineage>
</organism>
<dbReference type="InterPro" id="IPR002504">
    <property type="entry name" value="NADK"/>
</dbReference>
<evidence type="ECO:0000256" key="3">
    <source>
        <dbReference type="ARBA" id="ARBA00022857"/>
    </source>
</evidence>
<dbReference type="Pfam" id="PF01513">
    <property type="entry name" value="NAD_kinase"/>
    <property type="match status" value="1"/>
</dbReference>
<feature type="binding site" evidence="6">
    <location>
        <position position="99"/>
    </location>
    <ligand>
        <name>NAD(+)</name>
        <dbReference type="ChEBI" id="CHEBI:57540"/>
    </ligand>
</feature>
<dbReference type="HAMAP" id="MF_00361">
    <property type="entry name" value="NAD_kinase"/>
    <property type="match status" value="1"/>
</dbReference>
<dbReference type="KEGG" id="rain:Rai3103_15870"/>
<feature type="binding site" evidence="6">
    <location>
        <begin position="170"/>
        <end position="171"/>
    </location>
    <ligand>
        <name>NAD(+)</name>
        <dbReference type="ChEBI" id="CHEBI:57540"/>
    </ligand>
</feature>
<proteinExistence type="inferred from homology"/>
<evidence type="ECO:0000256" key="4">
    <source>
        <dbReference type="ARBA" id="ARBA00023027"/>
    </source>
</evidence>
<comment type="catalytic activity">
    <reaction evidence="5 6">
        <text>NAD(+) + ATP = ADP + NADP(+) + H(+)</text>
        <dbReference type="Rhea" id="RHEA:18629"/>
        <dbReference type="ChEBI" id="CHEBI:15378"/>
        <dbReference type="ChEBI" id="CHEBI:30616"/>
        <dbReference type="ChEBI" id="CHEBI:57540"/>
        <dbReference type="ChEBI" id="CHEBI:58349"/>
        <dbReference type="ChEBI" id="CHEBI:456216"/>
        <dbReference type="EC" id="2.7.1.23"/>
    </reaction>
</comment>
<dbReference type="EMBL" id="CP045725">
    <property type="protein sequence ID" value="QGF24853.1"/>
    <property type="molecule type" value="Genomic_DNA"/>
</dbReference>
<dbReference type="GO" id="GO:0051287">
    <property type="term" value="F:NAD binding"/>
    <property type="evidence" value="ECO:0007669"/>
    <property type="project" value="UniProtKB-ARBA"/>
</dbReference>
<dbReference type="PANTHER" id="PTHR20275:SF0">
    <property type="entry name" value="NAD KINASE"/>
    <property type="match status" value="1"/>
</dbReference>
<evidence type="ECO:0000313" key="7">
    <source>
        <dbReference type="EMBL" id="QGF24853.1"/>
    </source>
</evidence>
<feature type="binding site" evidence="6">
    <location>
        <begin position="211"/>
        <end position="216"/>
    </location>
    <ligand>
        <name>NAD(+)</name>
        <dbReference type="ChEBI" id="CHEBI:57540"/>
    </ligand>
</feature>
<accession>A0A5Q2FI59</accession>
<dbReference type="InterPro" id="IPR017438">
    <property type="entry name" value="ATP-NAD_kinase_N"/>
</dbReference>
<dbReference type="PANTHER" id="PTHR20275">
    <property type="entry name" value="NAD KINASE"/>
    <property type="match status" value="1"/>
</dbReference>
<dbReference type="GO" id="GO:0046872">
    <property type="term" value="F:metal ion binding"/>
    <property type="evidence" value="ECO:0007669"/>
    <property type="project" value="UniProtKB-UniRule"/>
</dbReference>
<comment type="similarity">
    <text evidence="6">Belongs to the NAD kinase family.</text>
</comment>
<comment type="caution">
    <text evidence="6">Lacks conserved residue(s) required for the propagation of feature annotation.</text>
</comment>
<gene>
    <name evidence="6" type="primary">nadK</name>
    <name evidence="7" type="ORF">Rai3103_15870</name>
</gene>
<evidence type="ECO:0000256" key="6">
    <source>
        <dbReference type="HAMAP-Rule" id="MF_00361"/>
    </source>
</evidence>
<dbReference type="InterPro" id="IPR016064">
    <property type="entry name" value="NAD/diacylglycerol_kinase_sf"/>
</dbReference>
<name>A0A5Q2FI59_9ACTN</name>
<keyword evidence="3 6" id="KW-0521">NADP</keyword>
<evidence type="ECO:0000256" key="5">
    <source>
        <dbReference type="ARBA" id="ARBA00047925"/>
    </source>
</evidence>
<dbReference type="EC" id="2.7.1.23" evidence="6"/>
<sequence length="331" mass="35382">MSTPQSGPVVSATDPETGAAGRRVAVITHTHRPEAVRAAVQFMHGVAGQDITCVLPRADTKEMASFLDGADLRTDLVDEAGTNGCELAVVFGGDGTILRGVEWALSVDLPILGVNLGHVGFLAEAESSQIDQVVTAVCHRTYHTETRLTARVRVLSSPGGDVLWESFAVNEASLEKASRQRMLEAVVAVNDQPLSRWSCDGILVSTPTGSTAYAFSAGGPVTWPGVDAMLIVPLSAHALFNRPVVVPADAHVHVQVVRAEQNNAVVWLDGRRSFDLSPGNVLDVTRGQHRLQLARIAPDDFTGRLVRKFGLSVEGWRGAAERRGTHERHGA</sequence>
<dbReference type="AlphaFoldDB" id="A0A5Q2FI59"/>
<feature type="binding site" evidence="6">
    <location>
        <begin position="94"/>
        <end position="95"/>
    </location>
    <ligand>
        <name>NAD(+)</name>
        <dbReference type="ChEBI" id="CHEBI:57540"/>
    </ligand>
</feature>
<keyword evidence="8" id="KW-1185">Reference proteome</keyword>
<keyword evidence="6" id="KW-0547">Nucleotide-binding</keyword>
<evidence type="ECO:0000256" key="1">
    <source>
        <dbReference type="ARBA" id="ARBA00022679"/>
    </source>
</evidence>
<comment type="subcellular location">
    <subcellularLocation>
        <location evidence="6">Cytoplasm</location>
    </subcellularLocation>
</comment>
<dbReference type="NCBIfam" id="NF002892">
    <property type="entry name" value="PRK03372.1"/>
    <property type="match status" value="1"/>
</dbReference>
<feature type="binding site" evidence="6">
    <location>
        <position position="181"/>
    </location>
    <ligand>
        <name>NAD(+)</name>
        <dbReference type="ChEBI" id="CHEBI:57540"/>
    </ligand>
</feature>
<dbReference type="Pfam" id="PF20143">
    <property type="entry name" value="NAD_kinase_C"/>
    <property type="match status" value="1"/>
</dbReference>
<keyword evidence="6" id="KW-0067">ATP-binding</keyword>
<evidence type="ECO:0000256" key="2">
    <source>
        <dbReference type="ARBA" id="ARBA00022777"/>
    </source>
</evidence>
<keyword evidence="6" id="KW-0963">Cytoplasm</keyword>
<dbReference type="Proteomes" id="UP000386847">
    <property type="component" value="Chromosome"/>
</dbReference>
<dbReference type="GO" id="GO:0003951">
    <property type="term" value="F:NAD+ kinase activity"/>
    <property type="evidence" value="ECO:0007669"/>
    <property type="project" value="UniProtKB-UniRule"/>
</dbReference>
<keyword evidence="4 6" id="KW-0520">NAD</keyword>
<dbReference type="Gene3D" id="3.40.50.10330">
    <property type="entry name" value="Probable inorganic polyphosphate/atp-NAD kinase, domain 1"/>
    <property type="match status" value="1"/>
</dbReference>
<reference evidence="7 8" key="1">
    <citation type="submission" date="2019-10" db="EMBL/GenBank/DDBJ databases">
        <title>Genomic analysis of Raineyella sp. CBA3103.</title>
        <authorList>
            <person name="Roh S.W."/>
        </authorList>
    </citation>
    <scope>NUCLEOTIDE SEQUENCE [LARGE SCALE GENOMIC DNA]</scope>
    <source>
        <strain evidence="7 8">CBA3103</strain>
    </source>
</reference>
<comment type="function">
    <text evidence="6">Involved in the regulation of the intracellular balance of NAD and NADP, and is a key enzyme in the biosynthesis of NADP. Catalyzes specifically the phosphorylation on 2'-hydroxyl of the adenosine moiety of NAD to yield NADP.</text>
</comment>
<protein>
    <recommendedName>
        <fullName evidence="6">NAD kinase</fullName>
        <ecNumber evidence="6">2.7.1.23</ecNumber>
    </recommendedName>
    <alternativeName>
        <fullName evidence="6">ATP-dependent NAD kinase</fullName>
    </alternativeName>
</protein>
<keyword evidence="2 6" id="KW-0418">Kinase</keyword>
<dbReference type="Gene3D" id="2.60.200.30">
    <property type="entry name" value="Probable inorganic polyphosphate/atp-NAD kinase, domain 2"/>
    <property type="match status" value="1"/>
</dbReference>
<dbReference type="SUPFAM" id="SSF111331">
    <property type="entry name" value="NAD kinase/diacylglycerol kinase-like"/>
    <property type="match status" value="1"/>
</dbReference>
<feature type="active site" description="Proton acceptor" evidence="6">
    <location>
        <position position="94"/>
    </location>
</feature>
<evidence type="ECO:0000313" key="8">
    <source>
        <dbReference type="Proteomes" id="UP000386847"/>
    </source>
</evidence>
<comment type="cofactor">
    <cofactor evidence="6">
        <name>a divalent metal cation</name>
        <dbReference type="ChEBI" id="CHEBI:60240"/>
    </cofactor>
</comment>
<dbReference type="GO" id="GO:0006741">
    <property type="term" value="P:NADP+ biosynthetic process"/>
    <property type="evidence" value="ECO:0007669"/>
    <property type="project" value="UniProtKB-UniRule"/>
</dbReference>
<dbReference type="GO" id="GO:0005524">
    <property type="term" value="F:ATP binding"/>
    <property type="evidence" value="ECO:0007669"/>
    <property type="project" value="UniProtKB-KW"/>
</dbReference>
<dbReference type="RefSeq" id="WP_153573382.1">
    <property type="nucleotide sequence ID" value="NZ_CP045725.1"/>
</dbReference>
<dbReference type="InterPro" id="IPR017437">
    <property type="entry name" value="ATP-NAD_kinase_PpnK-typ_C"/>
</dbReference>
<dbReference type="GO" id="GO:0005737">
    <property type="term" value="C:cytoplasm"/>
    <property type="evidence" value="ECO:0007669"/>
    <property type="project" value="UniProtKB-SubCell"/>
</dbReference>
<keyword evidence="1 6" id="KW-0808">Transferase</keyword>
<feature type="binding site" evidence="6">
    <location>
        <position position="200"/>
    </location>
    <ligand>
        <name>NAD(+)</name>
        <dbReference type="ChEBI" id="CHEBI:57540"/>
    </ligand>
</feature>
<dbReference type="GO" id="GO:0019674">
    <property type="term" value="P:NAD+ metabolic process"/>
    <property type="evidence" value="ECO:0007669"/>
    <property type="project" value="InterPro"/>
</dbReference>